<protein>
    <submittedName>
        <fullName evidence="2">Uncharacterized protein</fullName>
    </submittedName>
</protein>
<evidence type="ECO:0000256" key="1">
    <source>
        <dbReference type="SAM" id="MobiDB-lite"/>
    </source>
</evidence>
<dbReference type="AlphaFoldDB" id="A0A0A9C590"/>
<accession>A0A0A9C590</accession>
<name>A0A0A9C590_ARUDO</name>
<reference evidence="2" key="2">
    <citation type="journal article" date="2015" name="Data Brief">
        <title>Shoot transcriptome of the giant reed, Arundo donax.</title>
        <authorList>
            <person name="Barrero R.A."/>
            <person name="Guerrero F.D."/>
            <person name="Moolhuijzen P."/>
            <person name="Goolsby J.A."/>
            <person name="Tidwell J."/>
            <person name="Bellgard S.E."/>
            <person name="Bellgard M.I."/>
        </authorList>
    </citation>
    <scope>NUCLEOTIDE SEQUENCE</scope>
    <source>
        <tissue evidence="2">Shoot tissue taken approximately 20 cm above the soil surface</tissue>
    </source>
</reference>
<organism evidence="2">
    <name type="scientific">Arundo donax</name>
    <name type="common">Giant reed</name>
    <name type="synonym">Donax arundinaceus</name>
    <dbReference type="NCBI Taxonomy" id="35708"/>
    <lineage>
        <taxon>Eukaryota</taxon>
        <taxon>Viridiplantae</taxon>
        <taxon>Streptophyta</taxon>
        <taxon>Embryophyta</taxon>
        <taxon>Tracheophyta</taxon>
        <taxon>Spermatophyta</taxon>
        <taxon>Magnoliopsida</taxon>
        <taxon>Liliopsida</taxon>
        <taxon>Poales</taxon>
        <taxon>Poaceae</taxon>
        <taxon>PACMAD clade</taxon>
        <taxon>Arundinoideae</taxon>
        <taxon>Arundineae</taxon>
        <taxon>Arundo</taxon>
    </lineage>
</organism>
<sequence>MMQTHKCAINLPKQSFFVVLPQLLMTLTYKDENREPKKAVEEEMSRRLERERK</sequence>
<dbReference type="EMBL" id="GBRH01229325">
    <property type="protein sequence ID" value="JAD68570.1"/>
    <property type="molecule type" value="Transcribed_RNA"/>
</dbReference>
<feature type="region of interest" description="Disordered" evidence="1">
    <location>
        <begin position="34"/>
        <end position="53"/>
    </location>
</feature>
<reference evidence="2" key="1">
    <citation type="submission" date="2014-09" db="EMBL/GenBank/DDBJ databases">
        <authorList>
            <person name="Magalhaes I.L.F."/>
            <person name="Oliveira U."/>
            <person name="Santos F.R."/>
            <person name="Vidigal T.H.D.A."/>
            <person name="Brescovit A.D."/>
            <person name="Santos A.J."/>
        </authorList>
    </citation>
    <scope>NUCLEOTIDE SEQUENCE</scope>
    <source>
        <tissue evidence="2">Shoot tissue taken approximately 20 cm above the soil surface</tissue>
    </source>
</reference>
<proteinExistence type="predicted"/>
<evidence type="ECO:0000313" key="2">
    <source>
        <dbReference type="EMBL" id="JAD68570.1"/>
    </source>
</evidence>